<keyword evidence="2" id="KW-0012">Acyltransferase</keyword>
<dbReference type="SUPFAM" id="SSF55729">
    <property type="entry name" value="Acyl-CoA N-acyltransferases (Nat)"/>
    <property type="match status" value="1"/>
</dbReference>
<evidence type="ECO:0000313" key="5">
    <source>
        <dbReference type="Proteomes" id="UP001204833"/>
    </source>
</evidence>
<dbReference type="InterPro" id="IPR000182">
    <property type="entry name" value="GNAT_dom"/>
</dbReference>
<accession>A0AAD5G1D4</accession>
<dbReference type="AlphaFoldDB" id="A0AAD5G1D4"/>
<dbReference type="GO" id="GO:0004596">
    <property type="term" value="F:protein-N-terminal amino-acid acetyltransferase activity"/>
    <property type="evidence" value="ECO:0007669"/>
    <property type="project" value="TreeGrafter"/>
</dbReference>
<evidence type="ECO:0000313" key="4">
    <source>
        <dbReference type="EMBL" id="KAI5968616.1"/>
    </source>
</evidence>
<keyword evidence="1" id="KW-0808">Transferase</keyword>
<sequence>MTSIKPFQLEDLFTITPVNLDPLTENFNISFYAQYLISWPNLFYKSIEQHPTDTTSPPSTTTSGYMMAKTEGQLSKMEYHTHITAVTIQDHYRRIALASKLCLHLESISEVQSTLFIDLFVKVTNSLGRMLYEKLGYSVYRRVVGYYGGGAGAGAGAGGALPDDRYAINDDIDAFDMRKSLPLDKDNRTVREMGEKVYVLPNEVVF</sequence>
<comment type="caution">
    <text evidence="4">The sequence shown here is derived from an EMBL/GenBank/DDBJ whole genome shotgun (WGS) entry which is preliminary data.</text>
</comment>
<dbReference type="InterPro" id="IPR051646">
    <property type="entry name" value="NatB_acetyltransferase_subunit"/>
</dbReference>
<dbReference type="RefSeq" id="XP_051611387.1">
    <property type="nucleotide sequence ID" value="XM_051755483.1"/>
</dbReference>
<dbReference type="EMBL" id="JAIHNG010000011">
    <property type="protein sequence ID" value="KAI5968616.1"/>
    <property type="molecule type" value="Genomic_DNA"/>
</dbReference>
<proteinExistence type="predicted"/>
<evidence type="ECO:0000256" key="2">
    <source>
        <dbReference type="ARBA" id="ARBA00023315"/>
    </source>
</evidence>
<dbReference type="PROSITE" id="PS51186">
    <property type="entry name" value="GNAT"/>
    <property type="match status" value="1"/>
</dbReference>
<reference evidence="4 5" key="1">
    <citation type="journal article" date="2022" name="DNA Res.">
        <title>Genome analysis of five recently described species of the CUG-Ser clade uncovers Candida theae as a new hybrid lineage with pathogenic potential in the Candida parapsilosis species complex.</title>
        <authorList>
            <person name="Mixao V."/>
            <person name="Del Olmo V."/>
            <person name="Hegedusova E."/>
            <person name="Saus E."/>
            <person name="Pryszcz L."/>
            <person name="Cillingova A."/>
            <person name="Nosek J."/>
            <person name="Gabaldon T."/>
        </authorList>
    </citation>
    <scope>NUCLEOTIDE SEQUENCE [LARGE SCALE GENOMIC DNA]</scope>
    <source>
        <strain evidence="4 5">CBS 12239</strain>
    </source>
</reference>
<gene>
    <name evidence="4" type="ORF">KGF57_000096</name>
</gene>
<dbReference type="PANTHER" id="PTHR45910">
    <property type="entry name" value="N-ALPHA-ACETYLTRANSFERASE 20"/>
    <property type="match status" value="1"/>
</dbReference>
<evidence type="ECO:0000259" key="3">
    <source>
        <dbReference type="PROSITE" id="PS51186"/>
    </source>
</evidence>
<name>A0AAD5G1D4_9ASCO</name>
<keyword evidence="5" id="KW-1185">Reference proteome</keyword>
<evidence type="ECO:0000256" key="1">
    <source>
        <dbReference type="ARBA" id="ARBA00022679"/>
    </source>
</evidence>
<dbReference type="PANTHER" id="PTHR45910:SF1">
    <property type="entry name" value="N-ALPHA-ACETYLTRANSFERASE 20"/>
    <property type="match status" value="1"/>
</dbReference>
<dbReference type="GO" id="GO:0031416">
    <property type="term" value="C:NatB complex"/>
    <property type="evidence" value="ECO:0007669"/>
    <property type="project" value="TreeGrafter"/>
</dbReference>
<dbReference type="Gene3D" id="3.40.630.30">
    <property type="match status" value="1"/>
</dbReference>
<dbReference type="GeneID" id="76148156"/>
<dbReference type="InterPro" id="IPR016181">
    <property type="entry name" value="Acyl_CoA_acyltransferase"/>
</dbReference>
<organism evidence="4 5">
    <name type="scientific">Candida theae</name>
    <dbReference type="NCBI Taxonomy" id="1198502"/>
    <lineage>
        <taxon>Eukaryota</taxon>
        <taxon>Fungi</taxon>
        <taxon>Dikarya</taxon>
        <taxon>Ascomycota</taxon>
        <taxon>Saccharomycotina</taxon>
        <taxon>Pichiomycetes</taxon>
        <taxon>Debaryomycetaceae</taxon>
        <taxon>Candida/Lodderomyces clade</taxon>
        <taxon>Candida</taxon>
    </lineage>
</organism>
<protein>
    <submittedName>
        <fullName evidence="4">Naa20</fullName>
    </submittedName>
</protein>
<feature type="domain" description="N-acetyltransferase" evidence="3">
    <location>
        <begin position="2"/>
        <end position="182"/>
    </location>
</feature>
<dbReference type="Proteomes" id="UP001204833">
    <property type="component" value="Unassembled WGS sequence"/>
</dbReference>